<sequence>MKILFSFIAFSIFQLVNAQSLAGLEGSWELISENETTVSLTTVRIYQDGFFAEGTKEGDYDFKSAKGGFYKQGESIYTEKFEFDSDDSLKVGTTVNYDFGVKGDTLKIWNDDISQIWLKIGDYQDDLSGVWIITGRERNGEMQQREIGDRKTIKILSGTRFQWIAYNSATGEFFATGGGSYLSKYGRYIENIEFFSKDDFRVGASLSFDYQIMNNEWNHRGKSSTGEPVNEIWSPYKPEEIIQN</sequence>
<gene>
    <name evidence="2" type="ORF">SAMN04487907_101674</name>
</gene>
<keyword evidence="3" id="KW-1185">Reference proteome</keyword>
<organism evidence="2 3">
    <name type="scientific">Zunongwangia mangrovi</name>
    <dbReference type="NCBI Taxonomy" id="1334022"/>
    <lineage>
        <taxon>Bacteria</taxon>
        <taxon>Pseudomonadati</taxon>
        <taxon>Bacteroidota</taxon>
        <taxon>Flavobacteriia</taxon>
        <taxon>Flavobacteriales</taxon>
        <taxon>Flavobacteriaceae</taxon>
        <taxon>Zunongwangia</taxon>
    </lineage>
</organism>
<evidence type="ECO:0008006" key="4">
    <source>
        <dbReference type="Google" id="ProtNLM"/>
    </source>
</evidence>
<reference evidence="3" key="1">
    <citation type="submission" date="2016-10" db="EMBL/GenBank/DDBJ databases">
        <authorList>
            <person name="Varghese N."/>
            <person name="Submissions S."/>
        </authorList>
    </citation>
    <scope>NUCLEOTIDE SEQUENCE [LARGE SCALE GENOMIC DNA]</scope>
    <source>
        <strain evidence="3">DSM 24499</strain>
    </source>
</reference>
<evidence type="ECO:0000313" key="3">
    <source>
        <dbReference type="Proteomes" id="UP000199438"/>
    </source>
</evidence>
<dbReference type="OrthoDB" id="706756at2"/>
<dbReference type="RefSeq" id="WP_092539956.1">
    <property type="nucleotide sequence ID" value="NZ_FOKV01000001.1"/>
</dbReference>
<evidence type="ECO:0000256" key="1">
    <source>
        <dbReference type="SAM" id="SignalP"/>
    </source>
</evidence>
<proteinExistence type="predicted"/>
<feature type="signal peptide" evidence="1">
    <location>
        <begin position="1"/>
        <end position="18"/>
    </location>
</feature>
<dbReference type="STRING" id="1334022.SAMN04487907_101674"/>
<dbReference type="Proteomes" id="UP000199438">
    <property type="component" value="Unassembled WGS sequence"/>
</dbReference>
<dbReference type="AlphaFoldDB" id="A0A1I1DXC3"/>
<feature type="chain" id="PRO_5011566153" description="Membrane or secreted protein" evidence="1">
    <location>
        <begin position="19"/>
        <end position="244"/>
    </location>
</feature>
<keyword evidence="1" id="KW-0732">Signal</keyword>
<dbReference type="EMBL" id="FOKV01000001">
    <property type="protein sequence ID" value="SFB79551.1"/>
    <property type="molecule type" value="Genomic_DNA"/>
</dbReference>
<dbReference type="Gene3D" id="2.40.128.490">
    <property type="entry name" value="Uncharacterised protein PF14869, DUF4488"/>
    <property type="match status" value="1"/>
</dbReference>
<accession>A0A1I1DXC3</accession>
<evidence type="ECO:0000313" key="2">
    <source>
        <dbReference type="EMBL" id="SFB79551.1"/>
    </source>
</evidence>
<protein>
    <recommendedName>
        <fullName evidence="4">Membrane or secreted protein</fullName>
    </recommendedName>
</protein>
<name>A0A1I1DXC3_9FLAO</name>